<protein>
    <submittedName>
        <fullName evidence="2">Uncharacterized protein</fullName>
    </submittedName>
</protein>
<proteinExistence type="predicted"/>
<evidence type="ECO:0000313" key="2">
    <source>
        <dbReference type="EMBL" id="UJG41212.1"/>
    </source>
</evidence>
<feature type="transmembrane region" description="Helical" evidence="1">
    <location>
        <begin position="37"/>
        <end position="58"/>
    </location>
</feature>
<dbReference type="Proteomes" id="UP001201020">
    <property type="component" value="Chromosome"/>
</dbReference>
<feature type="transmembrane region" description="Helical" evidence="1">
    <location>
        <begin position="167"/>
        <end position="185"/>
    </location>
</feature>
<gene>
    <name evidence="2" type="ORF">K9W45_01810</name>
</gene>
<sequence length="244" mass="28515">MNNIVARVFNFDFIYFDLLFCLIWIGVLLKKKHYREFFFGLFGFLIVFFTDDVIWFHLKGTRVIDAPLQPDLFLLYFSFTYGVIEFSYAIIMIRTKEVKKALFWTVFLYVGWLSSAFMSQYIPLDDRTISIYREMTNARLTQILMVGIGYLVILLLKLFYKPMKDLTFLNIAYLFLIGILVHFGMELTLHVSGIRPIEGSLSIILFNSLLEFNSGIPVLFLLNFIIDQRKNNKKIVEVPVASGN</sequence>
<name>A0A9Y1BLT1_9ARCH</name>
<reference evidence="2" key="1">
    <citation type="journal article" date="2022" name="Nat. Microbiol.">
        <title>Unique mobile elements and scalable gene flow at the prokaryote-eukaryote boundary revealed by circularized Asgard archaea genomes.</title>
        <authorList>
            <person name="Wu F."/>
            <person name="Speth D.R."/>
            <person name="Philosof A."/>
            <person name="Cremiere A."/>
            <person name="Narayanan A."/>
            <person name="Barco R.A."/>
            <person name="Connon S.A."/>
            <person name="Amend J.P."/>
            <person name="Antoshechkin I.A."/>
            <person name="Orphan V.J."/>
        </authorList>
    </citation>
    <scope>NUCLEOTIDE SEQUENCE</scope>
    <source>
        <strain evidence="2">PM71</strain>
    </source>
</reference>
<feature type="transmembrane region" description="Helical" evidence="1">
    <location>
        <begin position="13"/>
        <end position="30"/>
    </location>
</feature>
<dbReference type="AlphaFoldDB" id="A0A9Y1BLT1"/>
<keyword evidence="1" id="KW-0472">Membrane</keyword>
<evidence type="ECO:0000256" key="1">
    <source>
        <dbReference type="SAM" id="Phobius"/>
    </source>
</evidence>
<keyword evidence="1" id="KW-0812">Transmembrane</keyword>
<feature type="transmembrane region" description="Helical" evidence="1">
    <location>
        <begin position="101"/>
        <end position="122"/>
    </location>
</feature>
<organism evidence="2">
    <name type="scientific">Candidatus Heimdallarchaeum aukensis</name>
    <dbReference type="NCBI Taxonomy" id="2876573"/>
    <lineage>
        <taxon>Archaea</taxon>
        <taxon>Promethearchaeati</taxon>
        <taxon>Candidatus Heimdallarchaeota</taxon>
        <taxon>Candidatus Heimdallarchaeia (ex Rinke et al. 2021) (nom. nud.)</taxon>
        <taxon>Candidatus Heimdallarchaeales</taxon>
        <taxon>Candidatus Heimdallarchaeaceae</taxon>
        <taxon>Candidatus Heimdallarchaeum</taxon>
    </lineage>
</organism>
<accession>A0A9Y1BLT1</accession>
<feature type="transmembrane region" description="Helical" evidence="1">
    <location>
        <begin position="73"/>
        <end position="94"/>
    </location>
</feature>
<feature type="transmembrane region" description="Helical" evidence="1">
    <location>
        <begin position="142"/>
        <end position="160"/>
    </location>
</feature>
<keyword evidence="1" id="KW-1133">Transmembrane helix</keyword>
<feature type="transmembrane region" description="Helical" evidence="1">
    <location>
        <begin position="205"/>
        <end position="226"/>
    </location>
</feature>
<dbReference type="EMBL" id="CP084166">
    <property type="protein sequence ID" value="UJG41212.1"/>
    <property type="molecule type" value="Genomic_DNA"/>
</dbReference>